<gene>
    <name evidence="2" type="ORF">SAMN05661096_03499</name>
</gene>
<dbReference type="Pfam" id="PF04143">
    <property type="entry name" value="Sulf_transp"/>
    <property type="match status" value="1"/>
</dbReference>
<name>A0A1X7L5K7_9BACT</name>
<feature type="transmembrane region" description="Helical" evidence="1">
    <location>
        <begin position="107"/>
        <end position="131"/>
    </location>
</feature>
<keyword evidence="1" id="KW-0472">Membrane</keyword>
<dbReference type="EMBL" id="FXAW01000008">
    <property type="protein sequence ID" value="SMG48653.1"/>
    <property type="molecule type" value="Genomic_DNA"/>
</dbReference>
<keyword evidence="1" id="KW-1133">Transmembrane helix</keyword>
<reference evidence="3" key="1">
    <citation type="submission" date="2017-04" db="EMBL/GenBank/DDBJ databases">
        <authorList>
            <person name="Varghese N."/>
            <person name="Submissions S."/>
        </authorList>
    </citation>
    <scope>NUCLEOTIDE SEQUENCE [LARGE SCALE GENOMIC DNA]</scope>
    <source>
        <strain evidence="3">DSM 4125</strain>
    </source>
</reference>
<sequence length="140" mass="15479">MKGMKFLRYLLIGTVFGITLAKAEVISWFRIYEMFKFQSFHMYGVIGSAVVVGIIVIQLIKRKKLKSIDGERIIVAPKQFSWARYIIGGSIFGLGWAMTGACPGPMFILLGNGVGVILVVIAAAVLGTYVYGKIRHKLPH</sequence>
<protein>
    <submittedName>
        <fullName evidence="2">Uncharacterized protein</fullName>
    </submittedName>
</protein>
<keyword evidence="3" id="KW-1185">Reference proteome</keyword>
<dbReference type="InterPro" id="IPR007272">
    <property type="entry name" value="Sulf_transp_TsuA/YedE"/>
</dbReference>
<dbReference type="STRING" id="1028.SAMN05661096_03499"/>
<evidence type="ECO:0000313" key="2">
    <source>
        <dbReference type="EMBL" id="SMG48653.1"/>
    </source>
</evidence>
<dbReference type="Proteomes" id="UP000193804">
    <property type="component" value="Unassembled WGS sequence"/>
</dbReference>
<evidence type="ECO:0000256" key="1">
    <source>
        <dbReference type="SAM" id="Phobius"/>
    </source>
</evidence>
<accession>A0A1X7L5K7</accession>
<organism evidence="2 3">
    <name type="scientific">Marivirga sericea</name>
    <dbReference type="NCBI Taxonomy" id="1028"/>
    <lineage>
        <taxon>Bacteria</taxon>
        <taxon>Pseudomonadati</taxon>
        <taxon>Bacteroidota</taxon>
        <taxon>Cytophagia</taxon>
        <taxon>Cytophagales</taxon>
        <taxon>Marivirgaceae</taxon>
        <taxon>Marivirga</taxon>
    </lineage>
</organism>
<dbReference type="AlphaFoldDB" id="A0A1X7L5K7"/>
<feature type="transmembrane region" description="Helical" evidence="1">
    <location>
        <begin position="81"/>
        <end position="101"/>
    </location>
</feature>
<evidence type="ECO:0000313" key="3">
    <source>
        <dbReference type="Proteomes" id="UP000193804"/>
    </source>
</evidence>
<feature type="transmembrane region" description="Helical" evidence="1">
    <location>
        <begin position="39"/>
        <end position="60"/>
    </location>
</feature>
<proteinExistence type="predicted"/>
<keyword evidence="1" id="KW-0812">Transmembrane</keyword>